<organism evidence="2 3">
    <name type="scientific">Methylobacterium oryzae</name>
    <dbReference type="NCBI Taxonomy" id="334852"/>
    <lineage>
        <taxon>Bacteria</taxon>
        <taxon>Pseudomonadati</taxon>
        <taxon>Pseudomonadota</taxon>
        <taxon>Alphaproteobacteria</taxon>
        <taxon>Hyphomicrobiales</taxon>
        <taxon>Methylobacteriaceae</taxon>
        <taxon>Methylobacterium</taxon>
    </lineage>
</organism>
<feature type="domain" description="Alcohol dehydrogenase-like N-terminal" evidence="1">
    <location>
        <begin position="11"/>
        <end position="77"/>
    </location>
</feature>
<accession>A0ABU7TQN2</accession>
<sequence>MQAPRSRFVNPFMPVTLPHGFAGTVPPVEGDVTALAVEDRVTCRPTVPCAARAAGRPRNCQGRPVGGRYAGALADHVLPLRAEGRARPAIESAFPFDGGAEAHAPVKVGQRVGQCVLSMGGAVRGSR</sequence>
<dbReference type="Pfam" id="PF08240">
    <property type="entry name" value="ADH_N"/>
    <property type="match status" value="1"/>
</dbReference>
<comment type="caution">
    <text evidence="2">The sequence shown here is derived from an EMBL/GenBank/DDBJ whole genome shotgun (WGS) entry which is preliminary data.</text>
</comment>
<evidence type="ECO:0000313" key="3">
    <source>
        <dbReference type="Proteomes" id="UP001355206"/>
    </source>
</evidence>
<protein>
    <recommendedName>
        <fullName evidence="1">Alcohol dehydrogenase-like N-terminal domain-containing protein</fullName>
    </recommendedName>
</protein>
<keyword evidence="3" id="KW-1185">Reference proteome</keyword>
<proteinExistence type="predicted"/>
<reference evidence="2 3" key="1">
    <citation type="journal article" date="2012" name="Genet. Mol. Biol.">
        <title>Analysis of 16S rRNA and mxaF genes revealing insights into Methylobacterium niche-specific plant association.</title>
        <authorList>
            <person name="Dourado M.N."/>
            <person name="Andreote F.D."/>
            <person name="Dini-Andreote F."/>
            <person name="Conti R."/>
            <person name="Araujo J.M."/>
            <person name="Araujo W.L."/>
        </authorList>
    </citation>
    <scope>NUCLEOTIDE SEQUENCE [LARGE SCALE GENOMIC DNA]</scope>
    <source>
        <strain evidence="2 3">TC3-10</strain>
    </source>
</reference>
<dbReference type="EMBL" id="MLCA01000008">
    <property type="protein sequence ID" value="MEE7492006.1"/>
    <property type="molecule type" value="Genomic_DNA"/>
</dbReference>
<evidence type="ECO:0000313" key="2">
    <source>
        <dbReference type="EMBL" id="MEE7492006.1"/>
    </source>
</evidence>
<dbReference type="Gene3D" id="3.90.180.10">
    <property type="entry name" value="Medium-chain alcohol dehydrogenases, catalytic domain"/>
    <property type="match status" value="1"/>
</dbReference>
<dbReference type="InterPro" id="IPR011032">
    <property type="entry name" value="GroES-like_sf"/>
</dbReference>
<dbReference type="InterPro" id="IPR013154">
    <property type="entry name" value="ADH-like_N"/>
</dbReference>
<gene>
    <name evidence="2" type="ORF">MOTC310_16605</name>
</gene>
<evidence type="ECO:0000259" key="1">
    <source>
        <dbReference type="Pfam" id="PF08240"/>
    </source>
</evidence>
<name>A0ABU7TQN2_9HYPH</name>
<dbReference type="Proteomes" id="UP001355206">
    <property type="component" value="Unassembled WGS sequence"/>
</dbReference>
<dbReference type="SUPFAM" id="SSF50129">
    <property type="entry name" value="GroES-like"/>
    <property type="match status" value="1"/>
</dbReference>